<name>A0ABP7SYZ7_9BACT</name>
<proteinExistence type="predicted"/>
<evidence type="ECO:0000313" key="1">
    <source>
        <dbReference type="EMBL" id="GAA4018470.1"/>
    </source>
</evidence>
<dbReference type="Proteomes" id="UP001500567">
    <property type="component" value="Unassembled WGS sequence"/>
</dbReference>
<protein>
    <submittedName>
        <fullName evidence="1">Uncharacterized protein</fullName>
    </submittedName>
</protein>
<evidence type="ECO:0000313" key="2">
    <source>
        <dbReference type="Proteomes" id="UP001500567"/>
    </source>
</evidence>
<organism evidence="1 2">
    <name type="scientific">Hymenobacter fastidiosus</name>
    <dbReference type="NCBI Taxonomy" id="486264"/>
    <lineage>
        <taxon>Bacteria</taxon>
        <taxon>Pseudomonadati</taxon>
        <taxon>Bacteroidota</taxon>
        <taxon>Cytophagia</taxon>
        <taxon>Cytophagales</taxon>
        <taxon>Hymenobacteraceae</taxon>
        <taxon>Hymenobacter</taxon>
    </lineage>
</organism>
<sequence>MNLIAVESENGIRQLRLGTEDKDAMAQRASSNDWMPQRPEAVSRNYTLQVTTIVADGLQAMIPPLEYGERFYCHYIIAENPRCKSADYPEEPDISTWYAVEQTKSRLERAWQEDAKNPRP</sequence>
<dbReference type="EMBL" id="BAABDJ010000039">
    <property type="protein sequence ID" value="GAA4018470.1"/>
    <property type="molecule type" value="Genomic_DNA"/>
</dbReference>
<keyword evidence="2" id="KW-1185">Reference proteome</keyword>
<accession>A0ABP7SYZ7</accession>
<reference evidence="2" key="1">
    <citation type="journal article" date="2019" name="Int. J. Syst. Evol. Microbiol.">
        <title>The Global Catalogue of Microorganisms (GCM) 10K type strain sequencing project: providing services to taxonomists for standard genome sequencing and annotation.</title>
        <authorList>
            <consortium name="The Broad Institute Genomics Platform"/>
            <consortium name="The Broad Institute Genome Sequencing Center for Infectious Disease"/>
            <person name="Wu L."/>
            <person name="Ma J."/>
        </authorList>
    </citation>
    <scope>NUCLEOTIDE SEQUENCE [LARGE SCALE GENOMIC DNA]</scope>
    <source>
        <strain evidence="2">JCM 17224</strain>
    </source>
</reference>
<gene>
    <name evidence="1" type="ORF">GCM10022408_35310</name>
</gene>
<comment type="caution">
    <text evidence="1">The sequence shown here is derived from an EMBL/GenBank/DDBJ whole genome shotgun (WGS) entry which is preliminary data.</text>
</comment>